<gene>
    <name evidence="2" type="ORF">O185_12535</name>
</gene>
<dbReference type="EMBL" id="AXDT01000111">
    <property type="protein sequence ID" value="ERT12745.1"/>
    <property type="molecule type" value="Genomic_DNA"/>
</dbReference>
<feature type="domain" description="Glycosyl transferase family 1" evidence="1">
    <location>
        <begin position="33"/>
        <end position="111"/>
    </location>
</feature>
<dbReference type="GO" id="GO:0016757">
    <property type="term" value="F:glycosyltransferase activity"/>
    <property type="evidence" value="ECO:0007669"/>
    <property type="project" value="InterPro"/>
</dbReference>
<comment type="caution">
    <text evidence="2">The sequence shown here is derived from an EMBL/GenBank/DDBJ whole genome shotgun (WGS) entry which is preliminary data.</text>
</comment>
<dbReference type="PATRIC" id="fig|1389415.4.peg.2506"/>
<name>U7R059_PHOTE</name>
<proteinExistence type="predicted"/>
<dbReference type="InterPro" id="IPR001296">
    <property type="entry name" value="Glyco_trans_1"/>
</dbReference>
<dbReference type="Proteomes" id="UP000017133">
    <property type="component" value="Unassembled WGS sequence"/>
</dbReference>
<organism evidence="2 3">
    <name type="scientific">Photorhabdus temperata J3</name>
    <dbReference type="NCBI Taxonomy" id="1389415"/>
    <lineage>
        <taxon>Bacteria</taxon>
        <taxon>Pseudomonadati</taxon>
        <taxon>Pseudomonadota</taxon>
        <taxon>Gammaproteobacteria</taxon>
        <taxon>Enterobacterales</taxon>
        <taxon>Morganellaceae</taxon>
        <taxon>Photorhabdus</taxon>
    </lineage>
</organism>
<evidence type="ECO:0000313" key="3">
    <source>
        <dbReference type="Proteomes" id="UP000017133"/>
    </source>
</evidence>
<accession>U7R059</accession>
<dbReference type="AlphaFoldDB" id="U7R059"/>
<dbReference type="SUPFAM" id="SSF53756">
    <property type="entry name" value="UDP-Glycosyltransferase/glycogen phosphorylase"/>
    <property type="match status" value="1"/>
</dbReference>
<evidence type="ECO:0000259" key="1">
    <source>
        <dbReference type="Pfam" id="PF00534"/>
    </source>
</evidence>
<sequence length="116" mass="13078">MDIVKCIYYNKEELFVVCSPEVCLCSPLSHVYVEFADYINDEKRIINYMKNASIGFVLSSDCETISFAFIEMMACSLPVIVSNFGRLPESIDYGVNGWSIKTGSEISIHNNLELSN</sequence>
<dbReference type="Pfam" id="PF00534">
    <property type="entry name" value="Glycos_transf_1"/>
    <property type="match status" value="1"/>
</dbReference>
<evidence type="ECO:0000313" key="2">
    <source>
        <dbReference type="EMBL" id="ERT12745.1"/>
    </source>
</evidence>
<reference evidence="2 3" key="1">
    <citation type="submission" date="2013-10" db="EMBL/GenBank/DDBJ databases">
        <title>Whole Genome Shotgun Sequence of Photorhabdus temperata J3.</title>
        <authorList>
            <person name="Park G.-S."/>
            <person name="Hong S.-J."/>
            <person name="Shin J.-H."/>
        </authorList>
    </citation>
    <scope>NUCLEOTIDE SEQUENCE [LARGE SCALE GENOMIC DNA]</scope>
    <source>
        <strain evidence="2 3">J3</strain>
    </source>
</reference>
<dbReference type="Gene3D" id="3.40.50.2000">
    <property type="entry name" value="Glycogen Phosphorylase B"/>
    <property type="match status" value="1"/>
</dbReference>
<keyword evidence="3" id="KW-1185">Reference proteome</keyword>
<protein>
    <recommendedName>
        <fullName evidence="1">Glycosyl transferase family 1 domain-containing protein</fullName>
    </recommendedName>
</protein>